<dbReference type="eggNOG" id="KOG4197">
    <property type="taxonomic scope" value="Eukaryota"/>
</dbReference>
<sequence>MESVCVGASFLTYGAIIDGCTQTGELAIAFGIYRIMLSKLRSGAVKRALEVFTELKSESPIDPNHAIMCFLMDACSKAGDPNFSGKLRSLHHDAQVWNPRIPRALYSSCSCMQQSFSIYNDMKEEHVKPDEIFFSVLIDVAGHGGKFDCTFVLQEVEKYSLILGDVIFSSLTGVSSTLLQLTRAKRSSRILSNEQENLCVW</sequence>
<evidence type="ECO:0000313" key="3">
    <source>
        <dbReference type="Proteomes" id="UP000001514"/>
    </source>
</evidence>
<keyword evidence="3" id="KW-1185">Reference proteome</keyword>
<keyword evidence="1" id="KW-0677">Repeat</keyword>
<dbReference type="Pfam" id="PF01535">
    <property type="entry name" value="PPR"/>
    <property type="match status" value="1"/>
</dbReference>
<reference evidence="2 3" key="1">
    <citation type="journal article" date="2011" name="Science">
        <title>The Selaginella genome identifies genetic changes associated with the evolution of vascular plants.</title>
        <authorList>
            <person name="Banks J.A."/>
            <person name="Nishiyama T."/>
            <person name="Hasebe M."/>
            <person name="Bowman J.L."/>
            <person name="Gribskov M."/>
            <person name="dePamphilis C."/>
            <person name="Albert V.A."/>
            <person name="Aono N."/>
            <person name="Aoyama T."/>
            <person name="Ambrose B.A."/>
            <person name="Ashton N.W."/>
            <person name="Axtell M.J."/>
            <person name="Barker E."/>
            <person name="Barker M.S."/>
            <person name="Bennetzen J.L."/>
            <person name="Bonawitz N.D."/>
            <person name="Chapple C."/>
            <person name="Cheng C."/>
            <person name="Correa L.G."/>
            <person name="Dacre M."/>
            <person name="DeBarry J."/>
            <person name="Dreyer I."/>
            <person name="Elias M."/>
            <person name="Engstrom E.M."/>
            <person name="Estelle M."/>
            <person name="Feng L."/>
            <person name="Finet C."/>
            <person name="Floyd S.K."/>
            <person name="Frommer W.B."/>
            <person name="Fujita T."/>
            <person name="Gramzow L."/>
            <person name="Gutensohn M."/>
            <person name="Harholt J."/>
            <person name="Hattori M."/>
            <person name="Heyl A."/>
            <person name="Hirai T."/>
            <person name="Hiwatashi Y."/>
            <person name="Ishikawa M."/>
            <person name="Iwata M."/>
            <person name="Karol K.G."/>
            <person name="Koehler B."/>
            <person name="Kolukisaoglu U."/>
            <person name="Kubo M."/>
            <person name="Kurata T."/>
            <person name="Lalonde S."/>
            <person name="Li K."/>
            <person name="Li Y."/>
            <person name="Litt A."/>
            <person name="Lyons E."/>
            <person name="Manning G."/>
            <person name="Maruyama T."/>
            <person name="Michael T.P."/>
            <person name="Mikami K."/>
            <person name="Miyazaki S."/>
            <person name="Morinaga S."/>
            <person name="Murata T."/>
            <person name="Mueller-Roeber B."/>
            <person name="Nelson D.R."/>
            <person name="Obara M."/>
            <person name="Oguri Y."/>
            <person name="Olmstead R.G."/>
            <person name="Onodera N."/>
            <person name="Petersen B.L."/>
            <person name="Pils B."/>
            <person name="Prigge M."/>
            <person name="Rensing S.A."/>
            <person name="Riano-Pachon D.M."/>
            <person name="Roberts A.W."/>
            <person name="Sato Y."/>
            <person name="Scheller H.V."/>
            <person name="Schulz B."/>
            <person name="Schulz C."/>
            <person name="Shakirov E.V."/>
            <person name="Shibagaki N."/>
            <person name="Shinohara N."/>
            <person name="Shippen D.E."/>
            <person name="Soerensen I."/>
            <person name="Sotooka R."/>
            <person name="Sugimoto N."/>
            <person name="Sugita M."/>
            <person name="Sumikawa N."/>
            <person name="Tanurdzic M."/>
            <person name="Theissen G."/>
            <person name="Ulvskov P."/>
            <person name="Wakazuki S."/>
            <person name="Weng J.K."/>
            <person name="Willats W.W."/>
            <person name="Wipf D."/>
            <person name="Wolf P.G."/>
            <person name="Yang L."/>
            <person name="Zimmer A.D."/>
            <person name="Zhu Q."/>
            <person name="Mitros T."/>
            <person name="Hellsten U."/>
            <person name="Loque D."/>
            <person name="Otillar R."/>
            <person name="Salamov A."/>
            <person name="Schmutz J."/>
            <person name="Shapiro H."/>
            <person name="Lindquist E."/>
            <person name="Lucas S."/>
            <person name="Rokhsar D."/>
            <person name="Grigoriev I.V."/>
        </authorList>
    </citation>
    <scope>NUCLEOTIDE SEQUENCE [LARGE SCALE GENOMIC DNA]</scope>
</reference>
<dbReference type="Gramene" id="EFJ08830">
    <property type="protein sequence ID" value="EFJ08830"/>
    <property type="gene ID" value="SELMODRAFT_428635"/>
</dbReference>
<dbReference type="InterPro" id="IPR011990">
    <property type="entry name" value="TPR-like_helical_dom_sf"/>
</dbReference>
<proteinExistence type="predicted"/>
<accession>D8T3H4</accession>
<dbReference type="PANTHER" id="PTHR47935">
    <property type="entry name" value="PENTATRICOPEPTIDE REPEAT-CONTAINING PROTEIN MRL1, CHLOROPLASTIC"/>
    <property type="match status" value="1"/>
</dbReference>
<evidence type="ECO:0000313" key="2">
    <source>
        <dbReference type="EMBL" id="EFJ08830.1"/>
    </source>
</evidence>
<dbReference type="EMBL" id="GL377669">
    <property type="protein sequence ID" value="EFJ08830.1"/>
    <property type="molecule type" value="Genomic_DNA"/>
</dbReference>
<dbReference type="InParanoid" id="D8T3H4"/>
<dbReference type="PANTHER" id="PTHR47935:SF1">
    <property type="entry name" value="PENTATRICOPEPTIDE REPEAT-CONTAINING PROTEIN MRL1, CHLOROPLASTIC"/>
    <property type="match status" value="1"/>
</dbReference>
<protein>
    <recommendedName>
        <fullName evidence="4">Pentacotripeptide-repeat region of PRORP domain-containing protein</fullName>
    </recommendedName>
</protein>
<dbReference type="Proteomes" id="UP000001514">
    <property type="component" value="Unassembled WGS sequence"/>
</dbReference>
<gene>
    <name evidence="2" type="ORF">SELMODRAFT_428635</name>
</gene>
<dbReference type="Gene3D" id="1.25.40.10">
    <property type="entry name" value="Tetratricopeptide repeat domain"/>
    <property type="match status" value="1"/>
</dbReference>
<name>D8T3H4_SELML</name>
<evidence type="ECO:0000256" key="1">
    <source>
        <dbReference type="ARBA" id="ARBA00022737"/>
    </source>
</evidence>
<dbReference type="InterPro" id="IPR053303">
    <property type="entry name" value="Chloroplast_PPR"/>
</dbReference>
<dbReference type="HOGENOM" id="CLU_1621820_0_0_1"/>
<organism evidence="3">
    <name type="scientific">Selaginella moellendorffii</name>
    <name type="common">Spikemoss</name>
    <dbReference type="NCBI Taxonomy" id="88036"/>
    <lineage>
        <taxon>Eukaryota</taxon>
        <taxon>Viridiplantae</taxon>
        <taxon>Streptophyta</taxon>
        <taxon>Embryophyta</taxon>
        <taxon>Tracheophyta</taxon>
        <taxon>Lycopodiopsida</taxon>
        <taxon>Selaginellales</taxon>
        <taxon>Selaginellaceae</taxon>
        <taxon>Selaginella</taxon>
    </lineage>
</organism>
<evidence type="ECO:0008006" key="4">
    <source>
        <dbReference type="Google" id="ProtNLM"/>
    </source>
</evidence>
<dbReference type="KEGG" id="smo:SELMODRAFT_428635"/>
<dbReference type="InterPro" id="IPR002885">
    <property type="entry name" value="PPR_rpt"/>
</dbReference>
<dbReference type="AlphaFoldDB" id="D8T3H4"/>